<evidence type="ECO:0000313" key="2">
    <source>
        <dbReference type="Proteomes" id="UP000244336"/>
    </source>
</evidence>
<protein>
    <submittedName>
        <fullName evidence="1">Uncharacterized protein</fullName>
    </submittedName>
</protein>
<accession>A0A2T7DQ38</accession>
<dbReference type="Proteomes" id="UP000244336">
    <property type="component" value="Chromosome 5"/>
</dbReference>
<dbReference type="Gramene" id="PUZ57698">
    <property type="protein sequence ID" value="PUZ57698"/>
    <property type="gene ID" value="GQ55_5G450000"/>
</dbReference>
<keyword evidence="2" id="KW-1185">Reference proteome</keyword>
<name>A0A2T7DQ38_9POAL</name>
<organism evidence="1 2">
    <name type="scientific">Panicum hallii var. hallii</name>
    <dbReference type="NCBI Taxonomy" id="1504633"/>
    <lineage>
        <taxon>Eukaryota</taxon>
        <taxon>Viridiplantae</taxon>
        <taxon>Streptophyta</taxon>
        <taxon>Embryophyta</taxon>
        <taxon>Tracheophyta</taxon>
        <taxon>Spermatophyta</taxon>
        <taxon>Magnoliopsida</taxon>
        <taxon>Liliopsida</taxon>
        <taxon>Poales</taxon>
        <taxon>Poaceae</taxon>
        <taxon>PACMAD clade</taxon>
        <taxon>Panicoideae</taxon>
        <taxon>Panicodae</taxon>
        <taxon>Paniceae</taxon>
        <taxon>Panicinae</taxon>
        <taxon>Panicum</taxon>
        <taxon>Panicum sect. Panicum</taxon>
    </lineage>
</organism>
<dbReference type="AlphaFoldDB" id="A0A2T7DQ38"/>
<sequence length="78" mass="8728">MEHLSPGQICPSAFHLARLHCDPPVKDAADSDRGRAGPPPNCRCPLISPSLRFYPFHPPSKFRGNNSERATQWQLAMF</sequence>
<gene>
    <name evidence="1" type="ORF">GQ55_5G450000</name>
</gene>
<reference evidence="1 2" key="1">
    <citation type="submission" date="2018-04" db="EMBL/GenBank/DDBJ databases">
        <title>WGS assembly of Panicum hallii var. hallii HAL2.</title>
        <authorList>
            <person name="Lovell J."/>
            <person name="Jenkins J."/>
            <person name="Lowry D."/>
            <person name="Mamidi S."/>
            <person name="Sreedasyam A."/>
            <person name="Weng X."/>
            <person name="Barry K."/>
            <person name="Bonette J."/>
            <person name="Campitelli B."/>
            <person name="Daum C."/>
            <person name="Gordon S."/>
            <person name="Gould B."/>
            <person name="Lipzen A."/>
            <person name="MacQueen A."/>
            <person name="Palacio-Mejia J."/>
            <person name="Plott C."/>
            <person name="Shakirov E."/>
            <person name="Shu S."/>
            <person name="Yoshinaga Y."/>
            <person name="Zane M."/>
            <person name="Rokhsar D."/>
            <person name="Grimwood J."/>
            <person name="Schmutz J."/>
            <person name="Juenger T."/>
        </authorList>
    </citation>
    <scope>NUCLEOTIDE SEQUENCE [LARGE SCALE GENOMIC DNA]</scope>
    <source>
        <strain evidence="2">cv. HAL2</strain>
    </source>
</reference>
<dbReference type="EMBL" id="CM009753">
    <property type="protein sequence ID" value="PUZ57698.1"/>
    <property type="molecule type" value="Genomic_DNA"/>
</dbReference>
<evidence type="ECO:0000313" key="1">
    <source>
        <dbReference type="EMBL" id="PUZ57698.1"/>
    </source>
</evidence>
<proteinExistence type="predicted"/>